<organism evidence="1 2">
    <name type="scientific">Aspergillus niger ATCC 13496</name>
    <dbReference type="NCBI Taxonomy" id="1353008"/>
    <lineage>
        <taxon>Eukaryota</taxon>
        <taxon>Fungi</taxon>
        <taxon>Dikarya</taxon>
        <taxon>Ascomycota</taxon>
        <taxon>Pezizomycotina</taxon>
        <taxon>Eurotiomycetes</taxon>
        <taxon>Eurotiomycetidae</taxon>
        <taxon>Eurotiales</taxon>
        <taxon>Aspergillaceae</taxon>
        <taxon>Aspergillus</taxon>
        <taxon>Aspergillus subgen. Circumdati</taxon>
    </lineage>
</organism>
<dbReference type="Proteomes" id="UP000253845">
    <property type="component" value="Unassembled WGS sequence"/>
</dbReference>
<dbReference type="AlphaFoldDB" id="A0A370BLD9"/>
<evidence type="ECO:0000313" key="2">
    <source>
        <dbReference type="Proteomes" id="UP000253845"/>
    </source>
</evidence>
<proteinExistence type="predicted"/>
<protein>
    <submittedName>
        <fullName evidence="1">Uncharacterized protein</fullName>
    </submittedName>
</protein>
<name>A0A370BLD9_ASPNG</name>
<reference evidence="1 2" key="1">
    <citation type="submission" date="2018-07" db="EMBL/GenBank/DDBJ databases">
        <title>Section-level genome sequencing of Aspergillus section Nigri to investigate inter- and intra-species variation.</title>
        <authorList>
            <consortium name="DOE Joint Genome Institute"/>
            <person name="Vesth T.C."/>
            <person name="Nybo J.L."/>
            <person name="Theobald S."/>
            <person name="Frisvad J.C."/>
            <person name="Larsen T.O."/>
            <person name="Nielsen K.F."/>
            <person name="Hoof J.B."/>
            <person name="Brandl J."/>
            <person name="Salamov A."/>
            <person name="Riley R."/>
            <person name="Gladden J.M."/>
            <person name="Phatale P."/>
            <person name="Nielsen M.T."/>
            <person name="Lyhne E.K."/>
            <person name="Kogle M.E."/>
            <person name="Strasser K."/>
            <person name="McDonnell E."/>
            <person name="Barry K."/>
            <person name="Clum A."/>
            <person name="Chen C."/>
            <person name="Nolan M."/>
            <person name="Sandor L."/>
            <person name="Kuo A."/>
            <person name="Lipzen A."/>
            <person name="Hainaut M."/>
            <person name="Drula E."/>
            <person name="Tsang A."/>
            <person name="Magnuson J.K."/>
            <person name="Henrissat B."/>
            <person name="Wiebenga A."/>
            <person name="Simmons B.A."/>
            <person name="Makela M.R."/>
            <person name="De vries R.P."/>
            <person name="Grigoriev I.V."/>
            <person name="Mortensen U.H."/>
            <person name="Baker S.E."/>
            <person name="Andersen M.R."/>
        </authorList>
    </citation>
    <scope>NUCLEOTIDE SEQUENCE [LARGE SCALE GENOMIC DNA]</scope>
    <source>
        <strain evidence="1 2">ATCC 13496</strain>
    </source>
</reference>
<accession>A0A370BLD9</accession>
<dbReference type="VEuPathDB" id="FungiDB:M747DRAFT_170176"/>
<gene>
    <name evidence="1" type="ORF">M747DRAFT_170176</name>
</gene>
<evidence type="ECO:0000313" key="1">
    <source>
        <dbReference type="EMBL" id="RDH14182.1"/>
    </source>
</evidence>
<sequence>MLRMTEQLGLTTSIVGATFPAAIEFLSATTSAGSLGVLERQCLLTEVRWSRSDLIAWFALISARTFYSYAP</sequence>
<dbReference type="EMBL" id="KZ851976">
    <property type="protein sequence ID" value="RDH14182.1"/>
    <property type="molecule type" value="Genomic_DNA"/>
</dbReference>